<dbReference type="PANTHER" id="PTHR43046:SF14">
    <property type="entry name" value="MUTT_NUDIX FAMILY PROTEIN"/>
    <property type="match status" value="1"/>
</dbReference>
<accession>A0A0B8SZX6</accession>
<comment type="cofactor">
    <cofactor evidence="1">
        <name>Mg(2+)</name>
        <dbReference type="ChEBI" id="CHEBI:18420"/>
    </cofactor>
</comment>
<dbReference type="SUPFAM" id="SSF55811">
    <property type="entry name" value="Nudix"/>
    <property type="match status" value="1"/>
</dbReference>
<keyword evidence="5" id="KW-1185">Reference proteome</keyword>
<feature type="domain" description="Nudix hydrolase" evidence="3">
    <location>
        <begin position="3"/>
        <end position="144"/>
    </location>
</feature>
<dbReference type="STRING" id="1229276.DI53_2827"/>
<evidence type="ECO:0000313" key="5">
    <source>
        <dbReference type="Proteomes" id="UP000031802"/>
    </source>
</evidence>
<dbReference type="InterPro" id="IPR015797">
    <property type="entry name" value="NUDIX_hydrolase-like_dom_sf"/>
</dbReference>
<comment type="caution">
    <text evidence="4">The sequence shown here is derived from an EMBL/GenBank/DDBJ whole genome shotgun (WGS) entry which is preliminary data.</text>
</comment>
<proteinExistence type="predicted"/>
<evidence type="ECO:0000313" key="4">
    <source>
        <dbReference type="EMBL" id="KGE13296.1"/>
    </source>
</evidence>
<dbReference type="InterPro" id="IPR000086">
    <property type="entry name" value="NUDIX_hydrolase_dom"/>
</dbReference>
<evidence type="ECO:0000256" key="1">
    <source>
        <dbReference type="ARBA" id="ARBA00001946"/>
    </source>
</evidence>
<name>A0A0B8SZX6_9SPHI</name>
<dbReference type="RefSeq" id="WP_037500767.1">
    <property type="nucleotide sequence ID" value="NZ_JJMU01000053.1"/>
</dbReference>
<dbReference type="PROSITE" id="PS51462">
    <property type="entry name" value="NUDIX"/>
    <property type="match status" value="1"/>
</dbReference>
<keyword evidence="2 4" id="KW-0378">Hydrolase</keyword>
<organism evidence="4 5">
    <name type="scientific">Sphingobacterium deserti</name>
    <dbReference type="NCBI Taxonomy" id="1229276"/>
    <lineage>
        <taxon>Bacteria</taxon>
        <taxon>Pseudomonadati</taxon>
        <taxon>Bacteroidota</taxon>
        <taxon>Sphingobacteriia</taxon>
        <taxon>Sphingobacteriales</taxon>
        <taxon>Sphingobacteriaceae</taxon>
        <taxon>Sphingobacterium</taxon>
    </lineage>
</organism>
<dbReference type="EMBL" id="JJMU01000053">
    <property type="protein sequence ID" value="KGE13296.1"/>
    <property type="molecule type" value="Genomic_DNA"/>
</dbReference>
<dbReference type="Proteomes" id="UP000031802">
    <property type="component" value="Unassembled WGS sequence"/>
</dbReference>
<evidence type="ECO:0000259" key="3">
    <source>
        <dbReference type="PROSITE" id="PS51462"/>
    </source>
</evidence>
<dbReference type="PATRIC" id="fig|1229276.3.peg.2920"/>
<dbReference type="GO" id="GO:0016787">
    <property type="term" value="F:hydrolase activity"/>
    <property type="evidence" value="ECO:0007669"/>
    <property type="project" value="UniProtKB-KW"/>
</dbReference>
<reference evidence="5" key="1">
    <citation type="submission" date="2014-04" db="EMBL/GenBank/DDBJ databases">
        <title>Whole-Genome optical mapping and complete genome sequence of Sphingobacterium deserti sp. nov., a new spaces isolated from desert in the west of China.</title>
        <authorList>
            <person name="Teng C."/>
            <person name="Zhou Z."/>
            <person name="Li X."/>
            <person name="Chen M."/>
            <person name="Lin M."/>
            <person name="Wang L."/>
            <person name="Su S."/>
            <person name="Zhang C."/>
            <person name="Zhang W."/>
        </authorList>
    </citation>
    <scope>NUCLEOTIDE SEQUENCE [LARGE SCALE GENOMIC DNA]</scope>
    <source>
        <strain evidence="5">ACCC05744</strain>
    </source>
</reference>
<dbReference type="Gene3D" id="3.90.79.10">
    <property type="entry name" value="Nucleoside Triphosphate Pyrophosphohydrolase"/>
    <property type="match status" value="1"/>
</dbReference>
<gene>
    <name evidence="4" type="ORF">DI53_2827</name>
</gene>
<dbReference type="eggNOG" id="COG1051">
    <property type="taxonomic scope" value="Bacteria"/>
</dbReference>
<evidence type="ECO:0000256" key="2">
    <source>
        <dbReference type="ARBA" id="ARBA00022801"/>
    </source>
</evidence>
<dbReference type="OrthoDB" id="9810648at2"/>
<sequence length="150" mass="17713">MYLFNVRVYGILVNENNEVLISDEKTQNVSFTKFPGGGLEYGEGLIDALKREFMEECALDIEIVKHIYTTDFYEKSSFNESQILSVYYQVRPLSDIKFDIKVNPFDFSKEKQLDKVEVFRFVAFDKLRVEELTFKTDKTAWNVFKEITER</sequence>
<dbReference type="PANTHER" id="PTHR43046">
    <property type="entry name" value="GDP-MANNOSE MANNOSYL HYDROLASE"/>
    <property type="match status" value="1"/>
</dbReference>
<dbReference type="Pfam" id="PF00293">
    <property type="entry name" value="NUDIX"/>
    <property type="match status" value="1"/>
</dbReference>
<dbReference type="AlphaFoldDB" id="A0A0B8SZX6"/>
<reference evidence="4 5" key="2">
    <citation type="journal article" date="2015" name="PLoS ONE">
        <title>Whole-Genome Optical Mapping and Finished Genome Sequence of Sphingobacterium deserti sp. nov., a New Species Isolated from the Western Desert of China.</title>
        <authorList>
            <person name="Teng C."/>
            <person name="Zhou Z."/>
            <person name="Molnar I."/>
            <person name="Li X."/>
            <person name="Tang R."/>
            <person name="Chen M."/>
            <person name="Wang L."/>
            <person name="Su S."/>
            <person name="Zhang W."/>
            <person name="Lin M."/>
        </authorList>
    </citation>
    <scope>NUCLEOTIDE SEQUENCE [LARGE SCALE GENOMIC DNA]</scope>
    <source>
        <strain evidence="5">ACCC05744</strain>
    </source>
</reference>
<protein>
    <submittedName>
        <fullName evidence="4">NUDIX hydrolase</fullName>
    </submittedName>
</protein>